<feature type="domain" description="Glucose-methanol-choline oxidoreductase N-terminal" evidence="7">
    <location>
        <begin position="145"/>
        <end position="168"/>
    </location>
</feature>
<evidence type="ECO:0000256" key="3">
    <source>
        <dbReference type="ARBA" id="ARBA00022630"/>
    </source>
</evidence>
<dbReference type="GO" id="GO:0016614">
    <property type="term" value="F:oxidoreductase activity, acting on CH-OH group of donors"/>
    <property type="evidence" value="ECO:0007669"/>
    <property type="project" value="InterPro"/>
</dbReference>
<organism evidence="9 10">
    <name type="scientific">Drosophila albomicans</name>
    <name type="common">Fruit fly</name>
    <dbReference type="NCBI Taxonomy" id="7291"/>
    <lineage>
        <taxon>Eukaryota</taxon>
        <taxon>Metazoa</taxon>
        <taxon>Ecdysozoa</taxon>
        <taxon>Arthropoda</taxon>
        <taxon>Hexapoda</taxon>
        <taxon>Insecta</taxon>
        <taxon>Pterygota</taxon>
        <taxon>Neoptera</taxon>
        <taxon>Endopterygota</taxon>
        <taxon>Diptera</taxon>
        <taxon>Brachycera</taxon>
        <taxon>Muscomorpha</taxon>
        <taxon>Ephydroidea</taxon>
        <taxon>Drosophilidae</taxon>
        <taxon>Drosophila</taxon>
    </lineage>
</organism>
<dbReference type="PIRSF" id="PIRSF000137">
    <property type="entry name" value="Alcohol_oxidase"/>
    <property type="match status" value="1"/>
</dbReference>
<dbReference type="SUPFAM" id="SSF51905">
    <property type="entry name" value="FAD/NAD(P)-binding domain"/>
    <property type="match status" value="1"/>
</dbReference>
<evidence type="ECO:0000256" key="1">
    <source>
        <dbReference type="ARBA" id="ARBA00001974"/>
    </source>
</evidence>
<evidence type="ECO:0000256" key="5">
    <source>
        <dbReference type="PIRSR" id="PIRSR000137-2"/>
    </source>
</evidence>
<dbReference type="PANTHER" id="PTHR11552:SF147">
    <property type="entry name" value="CHOLINE DEHYDROGENASE, MITOCHONDRIAL"/>
    <property type="match status" value="1"/>
</dbReference>
<dbReference type="GO" id="GO:0050660">
    <property type="term" value="F:flavin adenine dinucleotide binding"/>
    <property type="evidence" value="ECO:0007669"/>
    <property type="project" value="InterPro"/>
</dbReference>
<evidence type="ECO:0000259" key="8">
    <source>
        <dbReference type="PROSITE" id="PS00624"/>
    </source>
</evidence>
<evidence type="ECO:0000313" key="9">
    <source>
        <dbReference type="Proteomes" id="UP000515160"/>
    </source>
</evidence>
<dbReference type="PROSITE" id="PS00624">
    <property type="entry name" value="GMC_OXRED_2"/>
    <property type="match status" value="1"/>
</dbReference>
<dbReference type="PROSITE" id="PS00623">
    <property type="entry name" value="GMC_OXRED_1"/>
    <property type="match status" value="1"/>
</dbReference>
<name>A0A6P8W799_DROAB</name>
<reference evidence="10" key="1">
    <citation type="submission" date="2025-08" db="UniProtKB">
        <authorList>
            <consortium name="RefSeq"/>
        </authorList>
    </citation>
    <scope>IDENTIFICATION</scope>
    <source>
        <strain evidence="10">15112-1751.03</strain>
        <tissue evidence="10">Whole Adult</tissue>
    </source>
</reference>
<proteinExistence type="inferred from homology"/>
<dbReference type="InterPro" id="IPR012132">
    <property type="entry name" value="GMC_OxRdtase"/>
</dbReference>
<dbReference type="RefSeq" id="XP_034099329.1">
    <property type="nucleotide sequence ID" value="XM_034243438.2"/>
</dbReference>
<feature type="binding site" evidence="5">
    <location>
        <position position="280"/>
    </location>
    <ligand>
        <name>FAD</name>
        <dbReference type="ChEBI" id="CHEBI:57692"/>
    </ligand>
</feature>
<dbReference type="Proteomes" id="UP000515160">
    <property type="component" value="Chromosome X"/>
</dbReference>
<dbReference type="Pfam" id="PF05199">
    <property type="entry name" value="GMC_oxred_C"/>
    <property type="match status" value="1"/>
</dbReference>
<keyword evidence="3 6" id="KW-0285">Flavoprotein</keyword>
<dbReference type="Pfam" id="PF00732">
    <property type="entry name" value="GMC_oxred_N"/>
    <property type="match status" value="1"/>
</dbReference>
<dbReference type="AlphaFoldDB" id="A0A6P8W799"/>
<sequence>MLDTTTSNLTHATQCGTPAIGLFQDMVTMLLQSLLAAQCRVAPASLWPPDAGNQLLPQLQRQELDFDFVVIGAGSAGSVVASRLSENPNWRVLVLEAGGDPPVESEIPALSTGLQHTNFMWNYYTEPSSRSCLGMKQGRCYWPRGRMIGGSGGVNMMLYLRGNRRDFDDWSDMGNAGWSYDEVLAYYEKSVRAVGNATHPQGYVQLSYFEMPQGPPFSMIYEGAQELGVPQVREFAEGSFVGYTQVPVTAQHGERASTGKEYLGRVSQRGNLKVIKHALVKQLHFDAKAQRVEAVSFERNGHTYRVGVAKEAVLSAGAIDSPALLLRSGIGPGQELEQLQLRVLRDLPGVGKNLQDHVLVPIFMQLQVNEPQSEKEILDNIYEYLLSRKGSLANHGTASIVGFINTNSSSDQRYPDVELHHLFMPRGRHDVLAMFVGGLSMQEQYVQYLQQLLIDSDLLCIFVVLLHPQSKGELRLRQENPNEAPLLFSNYLSHPEDMATILRGIRYQEELLDTAAYKASGCQLTHIPIEECDAEYEYRSDDYWRCYAKYFSMTCYHQSGTLKMAPASDPEACVSPRLQLHGVDNLRVADASIMPNIVSANTNAATIMIGERAADFIAQDWAALGDDREDNRHTHDYDL</sequence>
<feature type="domain" description="Glucose-methanol-choline oxidoreductase N-terminal" evidence="8">
    <location>
        <begin position="317"/>
        <end position="331"/>
    </location>
</feature>
<keyword evidence="4 5" id="KW-0274">FAD</keyword>
<dbReference type="InterPro" id="IPR036188">
    <property type="entry name" value="FAD/NAD-bd_sf"/>
</dbReference>
<dbReference type="OrthoDB" id="269227at2759"/>
<comment type="similarity">
    <text evidence="2 6">Belongs to the GMC oxidoreductase family.</text>
</comment>
<comment type="cofactor">
    <cofactor evidence="1 5">
        <name>FAD</name>
        <dbReference type="ChEBI" id="CHEBI:57692"/>
    </cofactor>
</comment>
<dbReference type="Gene3D" id="3.30.560.10">
    <property type="entry name" value="Glucose Oxidase, domain 3"/>
    <property type="match status" value="1"/>
</dbReference>
<accession>A0A6P8W799</accession>
<dbReference type="Gene3D" id="3.50.50.60">
    <property type="entry name" value="FAD/NAD(P)-binding domain"/>
    <property type="match status" value="1"/>
</dbReference>
<evidence type="ECO:0000259" key="7">
    <source>
        <dbReference type="PROSITE" id="PS00623"/>
    </source>
</evidence>
<dbReference type="PANTHER" id="PTHR11552">
    <property type="entry name" value="GLUCOSE-METHANOL-CHOLINE GMC OXIDOREDUCTASE"/>
    <property type="match status" value="1"/>
</dbReference>
<dbReference type="GeneID" id="117564589"/>
<evidence type="ECO:0000256" key="4">
    <source>
        <dbReference type="ARBA" id="ARBA00022827"/>
    </source>
</evidence>
<evidence type="ECO:0000313" key="10">
    <source>
        <dbReference type="RefSeq" id="XP_034099329.1"/>
    </source>
</evidence>
<evidence type="ECO:0000256" key="2">
    <source>
        <dbReference type="ARBA" id="ARBA00010790"/>
    </source>
</evidence>
<dbReference type="InterPro" id="IPR007867">
    <property type="entry name" value="GMC_OxRtase_C"/>
</dbReference>
<dbReference type="SUPFAM" id="SSF54373">
    <property type="entry name" value="FAD-linked reductases, C-terminal domain"/>
    <property type="match status" value="1"/>
</dbReference>
<gene>
    <name evidence="10" type="primary">LOC117564589</name>
</gene>
<evidence type="ECO:0000256" key="6">
    <source>
        <dbReference type="RuleBase" id="RU003968"/>
    </source>
</evidence>
<dbReference type="InterPro" id="IPR000172">
    <property type="entry name" value="GMC_OxRdtase_N"/>
</dbReference>
<protein>
    <submittedName>
        <fullName evidence="10">Glucose dehydrogenase [FAD, quinone]-like</fullName>
    </submittedName>
</protein>
<keyword evidence="9" id="KW-1185">Reference proteome</keyword>